<reference evidence="1" key="1">
    <citation type="submission" date="2022-11" db="EMBL/GenBank/DDBJ databases">
        <title>Lacinutrix neustonica HL-RS19T sp. nov., isolated from the surface microlayer sample of brackish Lake Shihwa.</title>
        <authorList>
            <person name="Choi J.Y."/>
            <person name="Hwang C.Y."/>
        </authorList>
    </citation>
    <scope>NUCLEOTIDE SEQUENCE</scope>
    <source>
        <strain evidence="1">HL-RS19</strain>
    </source>
</reference>
<accession>A0A9E8MXU2</accession>
<keyword evidence="2" id="KW-1185">Reference proteome</keyword>
<proteinExistence type="predicted"/>
<protein>
    <submittedName>
        <fullName evidence="1">Uncharacterized protein</fullName>
    </submittedName>
</protein>
<sequence length="92" mass="10655">MSRDEENLPREPFNQDELLEVWSAFVSRIEAEGKMNLASILSIDTPTLKGTTIHLTFPNATNKVEVERQSFDLLQYLRKHLKNYDIALGYRS</sequence>
<dbReference type="KEGG" id="lnu:N7U66_04205"/>
<organism evidence="1 2">
    <name type="scientific">Lacinutrix neustonica</name>
    <dbReference type="NCBI Taxonomy" id="2980107"/>
    <lineage>
        <taxon>Bacteria</taxon>
        <taxon>Pseudomonadati</taxon>
        <taxon>Bacteroidota</taxon>
        <taxon>Flavobacteriia</taxon>
        <taxon>Flavobacteriales</taxon>
        <taxon>Flavobacteriaceae</taxon>
        <taxon>Lacinutrix</taxon>
    </lineage>
</organism>
<gene>
    <name evidence="1" type="ORF">N7U66_04205</name>
</gene>
<dbReference type="EMBL" id="CP113088">
    <property type="protein sequence ID" value="WAC02844.1"/>
    <property type="molecule type" value="Genomic_DNA"/>
</dbReference>
<dbReference type="Proteomes" id="UP001164705">
    <property type="component" value="Chromosome"/>
</dbReference>
<evidence type="ECO:0000313" key="1">
    <source>
        <dbReference type="EMBL" id="WAC02844.1"/>
    </source>
</evidence>
<evidence type="ECO:0000313" key="2">
    <source>
        <dbReference type="Proteomes" id="UP001164705"/>
    </source>
</evidence>
<name>A0A9E8MXU2_9FLAO</name>
<dbReference type="AlphaFoldDB" id="A0A9E8MXU2"/>